<evidence type="ECO:0000256" key="5">
    <source>
        <dbReference type="SAM" id="MobiDB-lite"/>
    </source>
</evidence>
<dbReference type="InterPro" id="IPR015943">
    <property type="entry name" value="WD40/YVTN_repeat-like_dom_sf"/>
</dbReference>
<proteinExistence type="inferred from homology"/>
<dbReference type="Pfam" id="PF00400">
    <property type="entry name" value="WD40"/>
    <property type="match status" value="3"/>
</dbReference>
<dbReference type="InterPro" id="IPR039085">
    <property type="entry name" value="DCA10"/>
</dbReference>
<dbReference type="PROSITE" id="PS50294">
    <property type="entry name" value="WD_REPEATS_REGION"/>
    <property type="match status" value="1"/>
</dbReference>
<dbReference type="OrthoDB" id="20669at2759"/>
<feature type="repeat" description="WD" evidence="4">
    <location>
        <begin position="94"/>
        <end position="134"/>
    </location>
</feature>
<dbReference type="SMART" id="SM00320">
    <property type="entry name" value="WD40"/>
    <property type="match status" value="5"/>
</dbReference>
<accession>A0A2A3ET44</accession>
<dbReference type="InterPro" id="IPR036322">
    <property type="entry name" value="WD40_repeat_dom_sf"/>
</dbReference>
<feature type="region of interest" description="Disordered" evidence="5">
    <location>
        <begin position="361"/>
        <end position="433"/>
    </location>
</feature>
<dbReference type="STRING" id="94128.A0A2A3ET44"/>
<feature type="compositionally biased region" description="Basic and acidic residues" evidence="5">
    <location>
        <begin position="460"/>
        <end position="471"/>
    </location>
</feature>
<feature type="region of interest" description="Disordered" evidence="5">
    <location>
        <begin position="452"/>
        <end position="478"/>
    </location>
</feature>
<gene>
    <name evidence="6" type="ORF">APICC_00021</name>
</gene>
<dbReference type="GO" id="GO:0080008">
    <property type="term" value="C:Cul4-RING E3 ubiquitin ligase complex"/>
    <property type="evidence" value="ECO:0007669"/>
    <property type="project" value="TreeGrafter"/>
</dbReference>
<feature type="compositionally biased region" description="Low complexity" evidence="5">
    <location>
        <begin position="417"/>
        <end position="427"/>
    </location>
</feature>
<evidence type="ECO:0000256" key="4">
    <source>
        <dbReference type="PROSITE-ProRule" id="PRU00221"/>
    </source>
</evidence>
<feature type="repeat" description="WD" evidence="4">
    <location>
        <begin position="136"/>
        <end position="171"/>
    </location>
</feature>
<name>A0A2A3ET44_APICC</name>
<evidence type="ECO:0000256" key="3">
    <source>
        <dbReference type="ARBA" id="ARBA00022737"/>
    </source>
</evidence>
<dbReference type="Proteomes" id="UP000242457">
    <property type="component" value="Unassembled WGS sequence"/>
</dbReference>
<evidence type="ECO:0000313" key="7">
    <source>
        <dbReference type="Proteomes" id="UP000242457"/>
    </source>
</evidence>
<protein>
    <submittedName>
        <fullName evidence="6">DDB1-and CUL4-associated factor</fullName>
    </submittedName>
</protein>
<dbReference type="EMBL" id="KZ288185">
    <property type="protein sequence ID" value="PBC34915.1"/>
    <property type="molecule type" value="Genomic_DNA"/>
</dbReference>
<dbReference type="SUPFAM" id="SSF50978">
    <property type="entry name" value="WD40 repeat-like"/>
    <property type="match status" value="1"/>
</dbReference>
<keyword evidence="2 4" id="KW-0853">WD repeat</keyword>
<dbReference type="PANTHER" id="PTHR14588:SF2">
    <property type="entry name" value="DDB1- AND CUL4-ASSOCIATED FACTOR 10"/>
    <property type="match status" value="1"/>
</dbReference>
<sequence>MPKIRTRQANSLWLRQRELGIKFPLGHADCFHKTLYSSMKPVTSWDHALSAAAAHGGVFNLEYSPDGSLLLAACEKKSILMFDPLRRNLIHTIDNAHHDCVNCVRFLDQRMFATCSDDSTVALWDARNLKQRIRTLQGHSNWVKNIEYSPKDSLLLTSGFDGSIYTWDINSFTENSILYTRVFHTNGLMRTRLSPDASKMLISTTSGYLIIIHNLKLSSLSQDLAGFRPNMYRLMQSSQTTIPNVASFTHLFSHSRTHNRVEFLTDFPVGDDAEIISSLQVHPQGWCALSRNWTCIHDIQERDVSSIAEQAKEGEETTPQFNEVPVEEFEDFQQPQPSRSGITSSFLIESPNNRVRVIHTTSDSTRSNAAGLSDNAQSVRTSRNWQVASRRASRSQSRNSRLDRNATRTNFGAIEVSSTSSSSSDSRVSADRDDRQADRYIYAADLYAADESILEEGSGDQERDSGQDYRPPRPNSHLNYLRPRNMIDNFSTGNIELHVSTTDVWEAHVAIREARLRRERDWLSRSSNNTVVIIGDRIRVQNRNRQGQQTMYAIPRNRMIHQNTPRLTHYIEEPNVGSGYIKELCFSADGRLICSPFGYGIRLLAFSKDCSELSNCVPPYNESVQLHELVTNVSHSGIVVSTKFSPRHCLLVSGCLSGKIVWHQPVVYLSCFIDMIRYESDKTDYGEYSIFTNDRGIFSNAKHFNTAEYVSIAIKSVEARVQKTFRQLKCSAYRRHVHYAHSLLEVVSWIGKECGKR</sequence>
<dbReference type="PROSITE" id="PS50082">
    <property type="entry name" value="WD_REPEATS_2"/>
    <property type="match status" value="2"/>
</dbReference>
<keyword evidence="3" id="KW-0677">Repeat</keyword>
<dbReference type="FunFam" id="2.130.10.10:FF:000661">
    <property type="entry name" value="Uncharacterized protein, isoform A"/>
    <property type="match status" value="1"/>
</dbReference>
<keyword evidence="7" id="KW-1185">Reference proteome</keyword>
<dbReference type="PROSITE" id="PS00678">
    <property type="entry name" value="WD_REPEATS_1"/>
    <property type="match status" value="1"/>
</dbReference>
<feature type="compositionally biased region" description="Polar residues" evidence="5">
    <location>
        <begin position="361"/>
        <end position="387"/>
    </location>
</feature>
<evidence type="ECO:0000256" key="1">
    <source>
        <dbReference type="ARBA" id="ARBA00005903"/>
    </source>
</evidence>
<dbReference type="Gene3D" id="2.130.10.10">
    <property type="entry name" value="YVTN repeat-like/Quinoprotein amine dehydrogenase"/>
    <property type="match status" value="1"/>
</dbReference>
<dbReference type="InterPro" id="IPR019775">
    <property type="entry name" value="WD40_repeat_CS"/>
</dbReference>
<dbReference type="AlphaFoldDB" id="A0A2A3ET44"/>
<dbReference type="InterPro" id="IPR001680">
    <property type="entry name" value="WD40_rpt"/>
</dbReference>
<organism evidence="6 7">
    <name type="scientific">Apis cerana cerana</name>
    <name type="common">Oriental honeybee</name>
    <dbReference type="NCBI Taxonomy" id="94128"/>
    <lineage>
        <taxon>Eukaryota</taxon>
        <taxon>Metazoa</taxon>
        <taxon>Ecdysozoa</taxon>
        <taxon>Arthropoda</taxon>
        <taxon>Hexapoda</taxon>
        <taxon>Insecta</taxon>
        <taxon>Pterygota</taxon>
        <taxon>Neoptera</taxon>
        <taxon>Endopterygota</taxon>
        <taxon>Hymenoptera</taxon>
        <taxon>Apocrita</taxon>
        <taxon>Aculeata</taxon>
        <taxon>Apoidea</taxon>
        <taxon>Anthophila</taxon>
        <taxon>Apidae</taxon>
        <taxon>Apis</taxon>
    </lineage>
</organism>
<evidence type="ECO:0000313" key="6">
    <source>
        <dbReference type="EMBL" id="PBC34915.1"/>
    </source>
</evidence>
<evidence type="ECO:0000256" key="2">
    <source>
        <dbReference type="ARBA" id="ARBA00022574"/>
    </source>
</evidence>
<comment type="similarity">
    <text evidence="1">Belongs to the WD repeat DCAF10 family.</text>
</comment>
<dbReference type="PANTHER" id="PTHR14588">
    <property type="entry name" value="DDB1- AND CUL4-ASSOCIATED FACTOR 10"/>
    <property type="match status" value="1"/>
</dbReference>
<reference evidence="6 7" key="1">
    <citation type="submission" date="2014-07" db="EMBL/GenBank/DDBJ databases">
        <title>Genomic and transcriptomic analysis on Apis cerana provide comprehensive insights into honey bee biology.</title>
        <authorList>
            <person name="Diao Q."/>
            <person name="Sun L."/>
            <person name="Zheng H."/>
            <person name="Zheng H."/>
            <person name="Xu S."/>
            <person name="Wang S."/>
            <person name="Zeng Z."/>
            <person name="Hu F."/>
            <person name="Su S."/>
            <person name="Wu J."/>
        </authorList>
    </citation>
    <scope>NUCLEOTIDE SEQUENCE [LARGE SCALE GENOMIC DNA]</scope>
    <source>
        <tissue evidence="6">Pupae without intestine</tissue>
    </source>
</reference>